<reference evidence="3" key="1">
    <citation type="journal article" date="2019" name="Int. J. Syst. Evol. Microbiol.">
        <title>The Global Catalogue of Microorganisms (GCM) 10K type strain sequencing project: providing services to taxonomists for standard genome sequencing and annotation.</title>
        <authorList>
            <consortium name="The Broad Institute Genomics Platform"/>
            <consortium name="The Broad Institute Genome Sequencing Center for Infectious Disease"/>
            <person name="Wu L."/>
            <person name="Ma J."/>
        </authorList>
    </citation>
    <scope>NUCLEOTIDE SEQUENCE [LARGE SCALE GENOMIC DNA]</scope>
    <source>
        <strain evidence="3">CGMCC 4.7396</strain>
    </source>
</reference>
<dbReference type="RefSeq" id="WP_387976578.1">
    <property type="nucleotide sequence ID" value="NZ_JBHRWO010000012.1"/>
</dbReference>
<dbReference type="GO" id="GO:0047570">
    <property type="term" value="F:3-oxoadipate enol-lactonase activity"/>
    <property type="evidence" value="ECO:0007669"/>
    <property type="project" value="UniProtKB-EC"/>
</dbReference>
<evidence type="ECO:0000259" key="1">
    <source>
        <dbReference type="Pfam" id="PF00561"/>
    </source>
</evidence>
<feature type="domain" description="AB hydrolase-1" evidence="1">
    <location>
        <begin position="15"/>
        <end position="235"/>
    </location>
</feature>
<dbReference type="InterPro" id="IPR029058">
    <property type="entry name" value="AB_hydrolase_fold"/>
</dbReference>
<organism evidence="2 3">
    <name type="scientific">Glycomyces rhizosphaerae</name>
    <dbReference type="NCBI Taxonomy" id="2054422"/>
    <lineage>
        <taxon>Bacteria</taxon>
        <taxon>Bacillati</taxon>
        <taxon>Actinomycetota</taxon>
        <taxon>Actinomycetes</taxon>
        <taxon>Glycomycetales</taxon>
        <taxon>Glycomycetaceae</taxon>
        <taxon>Glycomyces</taxon>
    </lineage>
</organism>
<dbReference type="Gene3D" id="3.40.50.1820">
    <property type="entry name" value="alpha/beta hydrolase"/>
    <property type="match status" value="1"/>
</dbReference>
<name>A0ABV7Q1Q5_9ACTN</name>
<comment type="caution">
    <text evidence="2">The sequence shown here is derived from an EMBL/GenBank/DDBJ whole genome shotgun (WGS) entry which is preliminary data.</text>
</comment>
<proteinExistence type="predicted"/>
<evidence type="ECO:0000313" key="3">
    <source>
        <dbReference type="Proteomes" id="UP001595712"/>
    </source>
</evidence>
<keyword evidence="3" id="KW-1185">Reference proteome</keyword>
<dbReference type="InterPro" id="IPR026968">
    <property type="entry name" value="PcaD/CatD"/>
</dbReference>
<dbReference type="InterPro" id="IPR050266">
    <property type="entry name" value="AB_hydrolase_sf"/>
</dbReference>
<protein>
    <submittedName>
        <fullName evidence="2">3-oxoadipate enol-lactonase</fullName>
        <ecNumber evidence="2">3.1.1.24</ecNumber>
    </submittedName>
</protein>
<dbReference type="EC" id="3.1.1.24" evidence="2"/>
<dbReference type="PANTHER" id="PTHR43798">
    <property type="entry name" value="MONOACYLGLYCEROL LIPASE"/>
    <property type="match status" value="1"/>
</dbReference>
<sequence length="252" mass="27742">MIPHHVIDGPDDVEAIVFANSLGTTLDMWRPQVEALGDRYRLVRHDTRGHGRTRATGQNFGIGDLADDIADLLDHLEIERAHLVGISLGGATVLEFAARHADRTDRIAVLCTAAAIATPAFWAERVRLVRTRGMDALAETATRRWFTDGFHREHPDIVRRFRADLAACDPLGYTACCRAIGEMDLHDRLAAIAAPALVLYGTEDEITTEADARKLQAGIPDCRLVAVNGAKHIASTEQADFVNRHLLEHFSV</sequence>
<dbReference type="EMBL" id="JBHRWO010000012">
    <property type="protein sequence ID" value="MFC3493693.1"/>
    <property type="molecule type" value="Genomic_DNA"/>
</dbReference>
<dbReference type="NCBIfam" id="TIGR02427">
    <property type="entry name" value="protocat_pcaD"/>
    <property type="match status" value="1"/>
</dbReference>
<evidence type="ECO:0000313" key="2">
    <source>
        <dbReference type="EMBL" id="MFC3493693.1"/>
    </source>
</evidence>
<dbReference type="InterPro" id="IPR000073">
    <property type="entry name" value="AB_hydrolase_1"/>
</dbReference>
<gene>
    <name evidence="2" type="primary">pcaD</name>
    <name evidence="2" type="ORF">ACFO8M_14525</name>
</gene>
<dbReference type="PRINTS" id="PR00111">
    <property type="entry name" value="ABHYDROLASE"/>
</dbReference>
<accession>A0ABV7Q1Q5</accession>
<dbReference type="Pfam" id="PF00561">
    <property type="entry name" value="Abhydrolase_1"/>
    <property type="match status" value="1"/>
</dbReference>
<keyword evidence="2" id="KW-0378">Hydrolase</keyword>
<dbReference type="SUPFAM" id="SSF53474">
    <property type="entry name" value="alpha/beta-Hydrolases"/>
    <property type="match status" value="1"/>
</dbReference>
<dbReference type="Proteomes" id="UP001595712">
    <property type="component" value="Unassembled WGS sequence"/>
</dbReference>